<keyword evidence="6" id="KW-1185">Reference proteome</keyword>
<dbReference type="PRINTS" id="PR00420">
    <property type="entry name" value="RNGMNOXGNASE"/>
</dbReference>
<dbReference type="EMBL" id="PZZL01000001">
    <property type="protein sequence ID" value="PTM61677.1"/>
    <property type="molecule type" value="Genomic_DNA"/>
</dbReference>
<dbReference type="RefSeq" id="WP_108174130.1">
    <property type="nucleotide sequence ID" value="NZ_PZZL01000001.1"/>
</dbReference>
<proteinExistence type="predicted"/>
<keyword evidence="2" id="KW-0285">Flavoprotein</keyword>
<evidence type="ECO:0000256" key="1">
    <source>
        <dbReference type="ARBA" id="ARBA00001974"/>
    </source>
</evidence>
<dbReference type="PANTHER" id="PTHR43004">
    <property type="entry name" value="TRK SYSTEM POTASSIUM UPTAKE PROTEIN"/>
    <property type="match status" value="1"/>
</dbReference>
<dbReference type="InterPro" id="IPR036188">
    <property type="entry name" value="FAD/NAD-bd_sf"/>
</dbReference>
<name>A0A2T4ZI59_9HYPH</name>
<evidence type="ECO:0000313" key="6">
    <source>
        <dbReference type="Proteomes" id="UP000241808"/>
    </source>
</evidence>
<dbReference type="GO" id="GO:0016709">
    <property type="term" value="F:oxidoreductase activity, acting on paired donors, with incorporation or reduction of molecular oxygen, NAD(P)H as one donor, and incorporation of one atom of oxygen"/>
    <property type="evidence" value="ECO:0007669"/>
    <property type="project" value="UniProtKB-ARBA"/>
</dbReference>
<dbReference type="Pfam" id="PF01494">
    <property type="entry name" value="FAD_binding_3"/>
    <property type="match status" value="1"/>
</dbReference>
<dbReference type="Proteomes" id="UP000241808">
    <property type="component" value="Unassembled WGS sequence"/>
</dbReference>
<comment type="caution">
    <text evidence="5">The sequence shown here is derived from an EMBL/GenBank/DDBJ whole genome shotgun (WGS) entry which is preliminary data.</text>
</comment>
<comment type="cofactor">
    <cofactor evidence="1">
        <name>FAD</name>
        <dbReference type="ChEBI" id="CHEBI:57692"/>
    </cofactor>
</comment>
<dbReference type="PANTHER" id="PTHR43004:SF19">
    <property type="entry name" value="BINDING MONOOXYGENASE, PUTATIVE (JCVI)-RELATED"/>
    <property type="match status" value="1"/>
</dbReference>
<organism evidence="5 6">
    <name type="scientific">Phreatobacter oligotrophus</name>
    <dbReference type="NCBI Taxonomy" id="1122261"/>
    <lineage>
        <taxon>Bacteria</taxon>
        <taxon>Pseudomonadati</taxon>
        <taxon>Pseudomonadota</taxon>
        <taxon>Alphaproteobacteria</taxon>
        <taxon>Hyphomicrobiales</taxon>
        <taxon>Phreatobacteraceae</taxon>
        <taxon>Phreatobacter</taxon>
    </lineage>
</organism>
<evidence type="ECO:0000313" key="5">
    <source>
        <dbReference type="EMBL" id="PTM61677.1"/>
    </source>
</evidence>
<evidence type="ECO:0000259" key="4">
    <source>
        <dbReference type="Pfam" id="PF01494"/>
    </source>
</evidence>
<feature type="domain" description="FAD-binding" evidence="4">
    <location>
        <begin position="35"/>
        <end position="370"/>
    </location>
</feature>
<dbReference type="InterPro" id="IPR050641">
    <property type="entry name" value="RIFMO-like"/>
</dbReference>
<dbReference type="SUPFAM" id="SSF51905">
    <property type="entry name" value="FAD/NAD(P)-binding domain"/>
    <property type="match status" value="1"/>
</dbReference>
<dbReference type="GO" id="GO:0071949">
    <property type="term" value="F:FAD binding"/>
    <property type="evidence" value="ECO:0007669"/>
    <property type="project" value="InterPro"/>
</dbReference>
<reference evidence="5 6" key="1">
    <citation type="submission" date="2018-04" db="EMBL/GenBank/DDBJ databases">
        <title>Genomic Encyclopedia of Archaeal and Bacterial Type Strains, Phase II (KMG-II): from individual species to whole genera.</title>
        <authorList>
            <person name="Goeker M."/>
        </authorList>
    </citation>
    <scope>NUCLEOTIDE SEQUENCE [LARGE SCALE GENOMIC DNA]</scope>
    <source>
        <strain evidence="5 6">DSM 25521</strain>
    </source>
</reference>
<evidence type="ECO:0000256" key="3">
    <source>
        <dbReference type="ARBA" id="ARBA00022827"/>
    </source>
</evidence>
<dbReference type="OrthoDB" id="9791689at2"/>
<dbReference type="Gene3D" id="3.50.50.60">
    <property type="entry name" value="FAD/NAD(P)-binding domain"/>
    <property type="match status" value="1"/>
</dbReference>
<protein>
    <submittedName>
        <fullName evidence="5">3-(3-hydroxy-phenyl)propionate hydroxylase</fullName>
    </submittedName>
</protein>
<dbReference type="AlphaFoldDB" id="A0A2T4ZI59"/>
<dbReference type="NCBIfam" id="NF006002">
    <property type="entry name" value="PRK08132.1"/>
    <property type="match status" value="1"/>
</dbReference>
<dbReference type="Gene3D" id="3.40.30.120">
    <property type="match status" value="1"/>
</dbReference>
<dbReference type="Gene3D" id="3.30.70.2450">
    <property type="match status" value="1"/>
</dbReference>
<keyword evidence="3" id="KW-0274">FAD</keyword>
<sequence length="557" mass="60321">MRPEGRGPLDSLYFTYPHFAAERAPELDGERETHPVVIVGAGPVGLTAALTLARYGVRSLVLDAKPTFNDGSRATCIARSSFHIFERVGAVDAFLAKSLGWTTGRSYFRGHEIYRLEMPDSADEKFRPMYNLQQQYTEQFLYDACLGTGLIAFRWQSEVVASAPGADGVTLTVTSPHGTYPLAAAYVLAADGARSPIRGHLGLRLRGDNYEGRYVIADVKMAHDYPTERRAFFDPASNPGGTILMHKQPDDIWRIDYQLRDGESPEEAVREATIRSRVGAILADIGHRGPWELEWWSIYTANTLALHEYRHGRVIFIGDSAHIVPIFGVRGLNNGLADAHNAGWKLAYVLKGWAGEGLLDSYTPERRGATLDVFANATKSTRFMTPPTRGHRLLREAALSLAVDHDFARPFANPRQMQPYTYADSPLTHHGSAGGFATGPGAGAVIVNRRTGNGFLSDAMGDGFTALAFGAPQAFGDLFDGLAARDPLFRAVTVGAPAARPQDTSLDDADGSLAAAYGAAPGTLYLVRPDLHVAGRWKQAVPAEVVATLEAGLGRAA</sequence>
<accession>A0A2T4ZI59</accession>
<gene>
    <name evidence="5" type="ORF">C8P69_101347</name>
</gene>
<dbReference type="InterPro" id="IPR002938">
    <property type="entry name" value="FAD-bd"/>
</dbReference>
<evidence type="ECO:0000256" key="2">
    <source>
        <dbReference type="ARBA" id="ARBA00022630"/>
    </source>
</evidence>